<accession>A0A7X0KYU2</accession>
<dbReference type="RefSeq" id="WP_185025221.1">
    <property type="nucleotide sequence ID" value="NZ_JACHMQ010000001.1"/>
</dbReference>
<keyword evidence="1" id="KW-0805">Transcription regulation</keyword>
<dbReference type="GO" id="GO:0003700">
    <property type="term" value="F:DNA-binding transcription factor activity"/>
    <property type="evidence" value="ECO:0007669"/>
    <property type="project" value="TreeGrafter"/>
</dbReference>
<dbReference type="SMART" id="SM00100">
    <property type="entry name" value="cNMP"/>
    <property type="match status" value="1"/>
</dbReference>
<feature type="domain" description="Cyclic nucleotide-binding" evidence="5">
    <location>
        <begin position="144"/>
        <end position="246"/>
    </location>
</feature>
<dbReference type="GO" id="GO:0005829">
    <property type="term" value="C:cytosol"/>
    <property type="evidence" value="ECO:0007669"/>
    <property type="project" value="TreeGrafter"/>
</dbReference>
<dbReference type="AlphaFoldDB" id="A0A7X0KYU2"/>
<dbReference type="Gene3D" id="3.30.70.1230">
    <property type="entry name" value="Nucleotide cyclase"/>
    <property type="match status" value="1"/>
</dbReference>
<evidence type="ECO:0000259" key="7">
    <source>
        <dbReference type="PROSITE" id="PS51063"/>
    </source>
</evidence>
<evidence type="ECO:0000259" key="5">
    <source>
        <dbReference type="PROSITE" id="PS50042"/>
    </source>
</evidence>
<dbReference type="SUPFAM" id="SSF51206">
    <property type="entry name" value="cAMP-binding domain-like"/>
    <property type="match status" value="1"/>
</dbReference>
<dbReference type="Gene3D" id="1.10.10.10">
    <property type="entry name" value="Winged helix-like DNA-binding domain superfamily/Winged helix DNA-binding domain"/>
    <property type="match status" value="1"/>
</dbReference>
<evidence type="ECO:0000256" key="4">
    <source>
        <dbReference type="SAM" id="Phobius"/>
    </source>
</evidence>
<name>A0A7X0KYU2_9ACTN</name>
<dbReference type="SUPFAM" id="SSF55073">
    <property type="entry name" value="Nucleotide cyclase"/>
    <property type="match status" value="1"/>
</dbReference>
<comment type="caution">
    <text evidence="8">The sequence shown here is derived from an EMBL/GenBank/DDBJ whole genome shotgun (WGS) entry which is preliminary data.</text>
</comment>
<dbReference type="InterPro" id="IPR036388">
    <property type="entry name" value="WH-like_DNA-bd_sf"/>
</dbReference>
<proteinExistence type="predicted"/>
<dbReference type="GO" id="GO:0035556">
    <property type="term" value="P:intracellular signal transduction"/>
    <property type="evidence" value="ECO:0007669"/>
    <property type="project" value="InterPro"/>
</dbReference>
<dbReference type="Gene3D" id="2.60.120.10">
    <property type="entry name" value="Jelly Rolls"/>
    <property type="match status" value="1"/>
</dbReference>
<evidence type="ECO:0000313" key="8">
    <source>
        <dbReference type="EMBL" id="MBB6395776.1"/>
    </source>
</evidence>
<dbReference type="Pfam" id="PF13545">
    <property type="entry name" value="HTH_Crp_2"/>
    <property type="match status" value="1"/>
</dbReference>
<evidence type="ECO:0000256" key="2">
    <source>
        <dbReference type="ARBA" id="ARBA00023125"/>
    </source>
</evidence>
<organism evidence="8 9">
    <name type="scientific">Actinomadura coerulea</name>
    <dbReference type="NCBI Taxonomy" id="46159"/>
    <lineage>
        <taxon>Bacteria</taxon>
        <taxon>Bacillati</taxon>
        <taxon>Actinomycetota</taxon>
        <taxon>Actinomycetes</taxon>
        <taxon>Streptosporangiales</taxon>
        <taxon>Thermomonosporaceae</taxon>
        <taxon>Actinomadura</taxon>
    </lineage>
</organism>
<evidence type="ECO:0000256" key="3">
    <source>
        <dbReference type="ARBA" id="ARBA00023163"/>
    </source>
</evidence>
<keyword evidence="4" id="KW-0812">Transmembrane</keyword>
<dbReference type="CDD" id="cd00038">
    <property type="entry name" value="CAP_ED"/>
    <property type="match status" value="1"/>
</dbReference>
<feature type="domain" description="Guanylate cyclase" evidence="6">
    <location>
        <begin position="370"/>
        <end position="491"/>
    </location>
</feature>
<feature type="transmembrane region" description="Helical" evidence="4">
    <location>
        <begin position="67"/>
        <end position="88"/>
    </location>
</feature>
<dbReference type="PANTHER" id="PTHR24567">
    <property type="entry name" value="CRP FAMILY TRANSCRIPTIONAL REGULATORY PROTEIN"/>
    <property type="match status" value="1"/>
</dbReference>
<reference evidence="8 9" key="1">
    <citation type="submission" date="2020-08" db="EMBL/GenBank/DDBJ databases">
        <title>Sequencing the genomes of 1000 actinobacteria strains.</title>
        <authorList>
            <person name="Klenk H.-P."/>
        </authorList>
    </citation>
    <scope>NUCLEOTIDE SEQUENCE [LARGE SCALE GENOMIC DNA]</scope>
    <source>
        <strain evidence="8 9">DSM 43675</strain>
    </source>
</reference>
<feature type="domain" description="HTH crp-type" evidence="7">
    <location>
        <begin position="277"/>
        <end position="342"/>
    </location>
</feature>
<dbReference type="Proteomes" id="UP000546324">
    <property type="component" value="Unassembled WGS sequence"/>
</dbReference>
<protein>
    <submittedName>
        <fullName evidence="8">CRP-like cAMP-binding protein</fullName>
    </submittedName>
</protein>
<dbReference type="PROSITE" id="PS50042">
    <property type="entry name" value="CNMP_BINDING_3"/>
    <property type="match status" value="1"/>
</dbReference>
<dbReference type="SUPFAM" id="SSF46785">
    <property type="entry name" value="Winged helix' DNA-binding domain"/>
    <property type="match status" value="1"/>
</dbReference>
<dbReference type="InterPro" id="IPR050397">
    <property type="entry name" value="Env_Response_Regulators"/>
</dbReference>
<dbReference type="Pfam" id="PF00027">
    <property type="entry name" value="cNMP_binding"/>
    <property type="match status" value="1"/>
</dbReference>
<dbReference type="InterPro" id="IPR001054">
    <property type="entry name" value="A/G_cyclase"/>
</dbReference>
<keyword evidence="9" id="KW-1185">Reference proteome</keyword>
<dbReference type="EMBL" id="JACHMQ010000001">
    <property type="protein sequence ID" value="MBB6395776.1"/>
    <property type="molecule type" value="Genomic_DNA"/>
</dbReference>
<dbReference type="InterPro" id="IPR012318">
    <property type="entry name" value="HTH_CRP"/>
</dbReference>
<feature type="transmembrane region" description="Helical" evidence="4">
    <location>
        <begin position="94"/>
        <end position="115"/>
    </location>
</feature>
<dbReference type="InterPro" id="IPR014710">
    <property type="entry name" value="RmlC-like_jellyroll"/>
</dbReference>
<gene>
    <name evidence="8" type="ORF">BKA00_002690</name>
</gene>
<evidence type="ECO:0000256" key="1">
    <source>
        <dbReference type="ARBA" id="ARBA00023015"/>
    </source>
</evidence>
<keyword evidence="2" id="KW-0238">DNA-binding</keyword>
<dbReference type="InterPro" id="IPR036390">
    <property type="entry name" value="WH_DNA-bd_sf"/>
</dbReference>
<dbReference type="GO" id="GO:0004016">
    <property type="term" value="F:adenylate cyclase activity"/>
    <property type="evidence" value="ECO:0007669"/>
    <property type="project" value="UniProtKB-ARBA"/>
</dbReference>
<dbReference type="InterPro" id="IPR029787">
    <property type="entry name" value="Nucleotide_cyclase"/>
</dbReference>
<dbReference type="InterPro" id="IPR018490">
    <property type="entry name" value="cNMP-bd_dom_sf"/>
</dbReference>
<keyword evidence="4" id="KW-1133">Transmembrane helix</keyword>
<dbReference type="PROSITE" id="PS51063">
    <property type="entry name" value="HTH_CRP_2"/>
    <property type="match status" value="1"/>
</dbReference>
<sequence>MPSPDRGWRGLLEAFSDAPATGGPSAAPPGGAGRTRRLLEAFSDASPAFAADRAGPAHSPAADPGRALARGAVAFGALGAVCTAWAAAETGTSAAALLAGFTFAVLALFVAPLAASARAGAAAARAQGVRERSAARAGNLRDSFWHALGSEDRDAVRGAARPRAFGPGAPILRQGYPADYVVVLLSGWTKVRVDRAGEERIVAVRGPGDLIGERALFEGEAWTATVIALDTVEALVVAASDFRRVVERRAGVQSVLEKQAHDRTVEAAARTSGTELADTERRLAALFTTLSRARDGALPLTGTELAGWTSSTPAAVASVLNEWDGAGLVHAGDGTIDVLDPVRLERLTAGGESRPPAVSGSPFLTGQDCTVVFADVVGFGSPDRTEADRAAIRRVLFRSLEESFAAADVSWAACHREDRGDGVLIVVPPGVPVSAPADPLVRALAERVDRHNGDAAEGRRFQVRVAVDAGPVHAGPEGVSGAALARAARLLESDVLRRRLAGVAAALGLIVSAPVHRGIAGAGPEFEPVEVRGPGPGDAWLRLFPAAGRTRPRLGGAAG</sequence>
<keyword evidence="4" id="KW-0472">Membrane</keyword>
<evidence type="ECO:0000313" key="9">
    <source>
        <dbReference type="Proteomes" id="UP000546324"/>
    </source>
</evidence>
<evidence type="ECO:0000259" key="6">
    <source>
        <dbReference type="PROSITE" id="PS50125"/>
    </source>
</evidence>
<dbReference type="PROSITE" id="PS50125">
    <property type="entry name" value="GUANYLATE_CYCLASE_2"/>
    <property type="match status" value="1"/>
</dbReference>
<keyword evidence="3" id="KW-0804">Transcription</keyword>
<dbReference type="InterPro" id="IPR000595">
    <property type="entry name" value="cNMP-bd_dom"/>
</dbReference>
<dbReference type="GO" id="GO:0009190">
    <property type="term" value="P:cyclic nucleotide biosynthetic process"/>
    <property type="evidence" value="ECO:0007669"/>
    <property type="project" value="InterPro"/>
</dbReference>
<dbReference type="PANTHER" id="PTHR24567:SF74">
    <property type="entry name" value="HTH-TYPE TRANSCRIPTIONAL REGULATOR ARCR"/>
    <property type="match status" value="1"/>
</dbReference>
<dbReference type="GO" id="GO:0003677">
    <property type="term" value="F:DNA binding"/>
    <property type="evidence" value="ECO:0007669"/>
    <property type="project" value="UniProtKB-KW"/>
</dbReference>